<keyword evidence="1" id="KW-0521">NADP</keyword>
<dbReference type="OrthoDB" id="3727682at2"/>
<dbReference type="InterPro" id="IPR036291">
    <property type="entry name" value="NAD(P)-bd_dom_sf"/>
</dbReference>
<feature type="domain" description="Enoyl reductase (ER)" evidence="2">
    <location>
        <begin position="11"/>
        <end position="304"/>
    </location>
</feature>
<dbReference type="InterPro" id="IPR051603">
    <property type="entry name" value="Zinc-ADH_QOR/CCCR"/>
</dbReference>
<dbReference type="InterPro" id="IPR020843">
    <property type="entry name" value="ER"/>
</dbReference>
<dbReference type="AlphaFoldDB" id="A0A1K1RQP6"/>
<gene>
    <name evidence="3" type="ORF">SAMN04489730_3717</name>
</gene>
<name>A0A1K1RQP6_9PSEU</name>
<dbReference type="EMBL" id="FPJG01000006">
    <property type="protein sequence ID" value="SFW74157.1"/>
    <property type="molecule type" value="Genomic_DNA"/>
</dbReference>
<sequence>MARAIRFDEYGDVEVLRVEDVPRPAPGPGQVLVEVRAAGINPGEGYIRQGLLHERWPATFPSGQGSDFAGVVAELGDGVEEIAAGDEVIGFVHTRSSHAEYVVAEAENLTPKPEGVPWEVAGSLFVAGTTAYAAVSAVCPREGDTVVVSGAAGGVGSLAVQLAKLAGATVIGLAGEANHAWLRELDVIPVAYGDGVRERIEAAAPDGVHAFVDTFGSGYVDLALHLGIHPGRIDTVIDFAAAEKYNVKTDGNLAAASAEVLRELSLLVDKGLLEVPIARVYPLDEVREAYRELERRHTRGKIVLRP</sequence>
<dbReference type="InterPro" id="IPR011032">
    <property type="entry name" value="GroES-like_sf"/>
</dbReference>
<evidence type="ECO:0000259" key="2">
    <source>
        <dbReference type="SMART" id="SM00829"/>
    </source>
</evidence>
<dbReference type="GO" id="GO:0016491">
    <property type="term" value="F:oxidoreductase activity"/>
    <property type="evidence" value="ECO:0007669"/>
    <property type="project" value="InterPro"/>
</dbReference>
<reference evidence="4" key="1">
    <citation type="submission" date="2016-11" db="EMBL/GenBank/DDBJ databases">
        <authorList>
            <person name="Varghese N."/>
            <person name="Submissions S."/>
        </authorList>
    </citation>
    <scope>NUCLEOTIDE SEQUENCE [LARGE SCALE GENOMIC DNA]</scope>
    <source>
        <strain evidence="4">DSM 44671</strain>
    </source>
</reference>
<dbReference type="Proteomes" id="UP000182740">
    <property type="component" value="Unassembled WGS sequence"/>
</dbReference>
<dbReference type="CDD" id="cd05289">
    <property type="entry name" value="MDR_like_2"/>
    <property type="match status" value="1"/>
</dbReference>
<accession>A0A1K1RQP6</accession>
<dbReference type="InterPro" id="IPR013154">
    <property type="entry name" value="ADH-like_N"/>
</dbReference>
<proteinExistence type="predicted"/>
<dbReference type="Pfam" id="PF08240">
    <property type="entry name" value="ADH_N"/>
    <property type="match status" value="1"/>
</dbReference>
<protein>
    <submittedName>
        <fullName evidence="3">NADPH:quinone reductase</fullName>
    </submittedName>
</protein>
<keyword evidence="4" id="KW-1185">Reference proteome</keyword>
<dbReference type="Gene3D" id="3.40.50.720">
    <property type="entry name" value="NAD(P)-binding Rossmann-like Domain"/>
    <property type="match status" value="1"/>
</dbReference>
<dbReference type="RefSeq" id="WP_072477483.1">
    <property type="nucleotide sequence ID" value="NZ_FPJG01000006.1"/>
</dbReference>
<dbReference type="PANTHER" id="PTHR44154:SF1">
    <property type="entry name" value="QUINONE OXIDOREDUCTASE"/>
    <property type="match status" value="1"/>
</dbReference>
<dbReference type="PANTHER" id="PTHR44154">
    <property type="entry name" value="QUINONE OXIDOREDUCTASE"/>
    <property type="match status" value="1"/>
</dbReference>
<dbReference type="SUPFAM" id="SSF50129">
    <property type="entry name" value="GroES-like"/>
    <property type="match status" value="1"/>
</dbReference>
<dbReference type="Pfam" id="PF13602">
    <property type="entry name" value="ADH_zinc_N_2"/>
    <property type="match status" value="1"/>
</dbReference>
<dbReference type="SMART" id="SM00829">
    <property type="entry name" value="PKS_ER"/>
    <property type="match status" value="1"/>
</dbReference>
<dbReference type="STRING" id="546364.SAMN04489730_3717"/>
<evidence type="ECO:0000313" key="4">
    <source>
        <dbReference type="Proteomes" id="UP000182740"/>
    </source>
</evidence>
<dbReference type="SUPFAM" id="SSF51735">
    <property type="entry name" value="NAD(P)-binding Rossmann-fold domains"/>
    <property type="match status" value="1"/>
</dbReference>
<evidence type="ECO:0000256" key="1">
    <source>
        <dbReference type="ARBA" id="ARBA00022857"/>
    </source>
</evidence>
<dbReference type="Gene3D" id="3.90.180.10">
    <property type="entry name" value="Medium-chain alcohol dehydrogenases, catalytic domain"/>
    <property type="match status" value="1"/>
</dbReference>
<organism evidence="3 4">
    <name type="scientific">Amycolatopsis australiensis</name>
    <dbReference type="NCBI Taxonomy" id="546364"/>
    <lineage>
        <taxon>Bacteria</taxon>
        <taxon>Bacillati</taxon>
        <taxon>Actinomycetota</taxon>
        <taxon>Actinomycetes</taxon>
        <taxon>Pseudonocardiales</taxon>
        <taxon>Pseudonocardiaceae</taxon>
        <taxon>Amycolatopsis</taxon>
    </lineage>
</organism>
<evidence type="ECO:0000313" key="3">
    <source>
        <dbReference type="EMBL" id="SFW74157.1"/>
    </source>
</evidence>